<sequence>MYRTNSGGCPENSSEKINKFFYLKYATVNPNNIEVDFTKEVTNKTEIEVLENQLKNWFDLE</sequence>
<organism evidence="1 2">
    <name type="scientific">Flavobacterium turcicum</name>
    <dbReference type="NCBI Taxonomy" id="2764718"/>
    <lineage>
        <taxon>Bacteria</taxon>
        <taxon>Pseudomonadati</taxon>
        <taxon>Bacteroidota</taxon>
        <taxon>Flavobacteriia</taxon>
        <taxon>Flavobacteriales</taxon>
        <taxon>Flavobacteriaceae</taxon>
        <taxon>Flavobacterium</taxon>
    </lineage>
</organism>
<protein>
    <submittedName>
        <fullName evidence="1">Uncharacterized protein</fullName>
    </submittedName>
</protein>
<comment type="caution">
    <text evidence="1">The sequence shown here is derived from an EMBL/GenBank/DDBJ whole genome shotgun (WGS) entry which is preliminary data.</text>
</comment>
<gene>
    <name evidence="1" type="ORF">H8R26_13725</name>
</gene>
<accession>A0ABR7JJ10</accession>
<name>A0ABR7JJ10_9FLAO</name>
<dbReference type="RefSeq" id="WP_166138691.1">
    <property type="nucleotide sequence ID" value="NZ_JAAOBY010000009.1"/>
</dbReference>
<proteinExistence type="predicted"/>
<evidence type="ECO:0000313" key="1">
    <source>
        <dbReference type="EMBL" id="MBC5864484.1"/>
    </source>
</evidence>
<dbReference type="Proteomes" id="UP000621670">
    <property type="component" value="Unassembled WGS sequence"/>
</dbReference>
<reference evidence="1 2" key="1">
    <citation type="submission" date="2020-08" db="EMBL/GenBank/DDBJ databases">
        <title>Description of novel Flavobacterium F-400 isolate.</title>
        <authorList>
            <person name="Saticioglu I."/>
            <person name="Duman M."/>
            <person name="Altun S."/>
        </authorList>
    </citation>
    <scope>NUCLEOTIDE SEQUENCE [LARGE SCALE GENOMIC DNA]</scope>
    <source>
        <strain evidence="1 2">F-400</strain>
    </source>
</reference>
<dbReference type="EMBL" id="JACRUM010000009">
    <property type="protein sequence ID" value="MBC5864484.1"/>
    <property type="molecule type" value="Genomic_DNA"/>
</dbReference>
<evidence type="ECO:0000313" key="2">
    <source>
        <dbReference type="Proteomes" id="UP000621670"/>
    </source>
</evidence>
<keyword evidence="2" id="KW-1185">Reference proteome</keyword>